<feature type="transmembrane region" description="Helical" evidence="5">
    <location>
        <begin position="307"/>
        <end position="325"/>
    </location>
</feature>
<dbReference type="GeneID" id="31677229"/>
<organism evidence="7 8">
    <name type="scientific">Ferroplasma acidiphilum</name>
    <dbReference type="NCBI Taxonomy" id="74969"/>
    <lineage>
        <taxon>Archaea</taxon>
        <taxon>Methanobacteriati</taxon>
        <taxon>Thermoplasmatota</taxon>
        <taxon>Thermoplasmata</taxon>
        <taxon>Thermoplasmatales</taxon>
        <taxon>Ferroplasmaceae</taxon>
        <taxon>Ferroplasma</taxon>
    </lineage>
</organism>
<dbReference type="KEGG" id="fai:FAD_1738"/>
<evidence type="ECO:0000256" key="1">
    <source>
        <dbReference type="ARBA" id="ARBA00004141"/>
    </source>
</evidence>
<feature type="transmembrane region" description="Helical" evidence="5">
    <location>
        <begin position="260"/>
        <end position="279"/>
    </location>
</feature>
<dbReference type="GO" id="GO:0016020">
    <property type="term" value="C:membrane"/>
    <property type="evidence" value="ECO:0007669"/>
    <property type="project" value="UniProtKB-SubCell"/>
</dbReference>
<evidence type="ECO:0000256" key="5">
    <source>
        <dbReference type="SAM" id="Phobius"/>
    </source>
</evidence>
<dbReference type="GO" id="GO:0022857">
    <property type="term" value="F:transmembrane transporter activity"/>
    <property type="evidence" value="ECO:0007669"/>
    <property type="project" value="InterPro"/>
</dbReference>
<feature type="transmembrane region" description="Helical" evidence="5">
    <location>
        <begin position="120"/>
        <end position="142"/>
    </location>
</feature>
<evidence type="ECO:0000256" key="4">
    <source>
        <dbReference type="ARBA" id="ARBA00023136"/>
    </source>
</evidence>
<feature type="transmembrane region" description="Helical" evidence="5">
    <location>
        <begin position="188"/>
        <end position="206"/>
    </location>
</feature>
<sequence length="471" mass="51217">MDNKNEGNISAINQALDNATGKFHFRTFLTAGMGFFTDAYDLFIIGTVLAILPMIGWHLTKTEIALIGSVSLIAAVLGALAFGRLLDYLGRKAIYGLELVLLVIGALGSAFLSFKNPYALMAWRFLLGVGIGGDYATSSVIMAEYSNMKTRGKYVGMVFSMQSIGLVVSSLLALTFLLSTKIIPLADAWKIMLSVGAIPAAIVIYYRRKMPEPPRYTVAKGRAAEASKNLKSYTGIDVAVSKNKEEVNAPWYTLFKDRKFLITLIGTAGAWFLMDWAFYGNSIMASRIFATIITQTGLSGLIRSTEYSAIVFIGFALPGYWLATFTLDKLGRKPIQITGFIMLAVTYGILALFPILDTPSFVVEFIAVYGISYFFMMFGPNVTTFVFPSEVFPVTTRGFGTGISAAGGKTGAFIGTFVDVFIIAAGLSSLMTVLAIFSVLGVIVTILCLPEPKGRAMEEISREKEYTKTIN</sequence>
<dbReference type="Proteomes" id="UP000192050">
    <property type="component" value="Chromosome"/>
</dbReference>
<proteinExistence type="predicted"/>
<dbReference type="OrthoDB" id="117970at2157"/>
<evidence type="ECO:0000313" key="8">
    <source>
        <dbReference type="Proteomes" id="UP000192050"/>
    </source>
</evidence>
<dbReference type="RefSeq" id="WP_009886880.1">
    <property type="nucleotide sequence ID" value="NZ_CP015363.1"/>
</dbReference>
<dbReference type="EMBL" id="CP015363">
    <property type="protein sequence ID" value="ARD85577.1"/>
    <property type="molecule type" value="Genomic_DNA"/>
</dbReference>
<dbReference type="PROSITE" id="PS00217">
    <property type="entry name" value="SUGAR_TRANSPORT_2"/>
    <property type="match status" value="1"/>
</dbReference>
<feature type="transmembrane region" description="Helical" evidence="5">
    <location>
        <begin position="94"/>
        <end position="114"/>
    </location>
</feature>
<dbReference type="PROSITE" id="PS50850">
    <property type="entry name" value="MFS"/>
    <property type="match status" value="1"/>
</dbReference>
<dbReference type="Gene3D" id="1.20.1250.20">
    <property type="entry name" value="MFS general substrate transporter like domains"/>
    <property type="match status" value="1"/>
</dbReference>
<dbReference type="InterPro" id="IPR020846">
    <property type="entry name" value="MFS_dom"/>
</dbReference>
<dbReference type="SUPFAM" id="SSF103473">
    <property type="entry name" value="MFS general substrate transporter"/>
    <property type="match status" value="1"/>
</dbReference>
<keyword evidence="4 5" id="KW-0472">Membrane</keyword>
<keyword evidence="3 5" id="KW-1133">Transmembrane helix</keyword>
<reference evidence="7 8" key="1">
    <citation type="submission" date="2011-10" db="EMBL/GenBank/DDBJ databases">
        <title>Metabolic and evolutionary patterns in the extreme acidophile Ferroplasma acidiphilum.</title>
        <authorList>
            <person name="Golyshina O.V."/>
            <person name="Kozyavkin S.A."/>
            <person name="Tatusov R.L."/>
            <person name="Slesarev A.I."/>
            <person name="Golyshin P.N."/>
        </authorList>
    </citation>
    <scope>NUCLEOTIDE SEQUENCE [LARGE SCALE GENOMIC DNA]</scope>
    <source>
        <strain evidence="8">Y</strain>
    </source>
</reference>
<evidence type="ECO:0000259" key="6">
    <source>
        <dbReference type="PROSITE" id="PS50850"/>
    </source>
</evidence>
<feature type="transmembrane region" description="Helical" evidence="5">
    <location>
        <begin position="64"/>
        <end position="82"/>
    </location>
</feature>
<keyword evidence="2 5" id="KW-0812">Transmembrane</keyword>
<evidence type="ECO:0000256" key="2">
    <source>
        <dbReference type="ARBA" id="ARBA00022692"/>
    </source>
</evidence>
<evidence type="ECO:0000313" key="7">
    <source>
        <dbReference type="EMBL" id="ARD85577.1"/>
    </source>
</evidence>
<dbReference type="GeneID" id="16025013"/>
<dbReference type="InterPro" id="IPR005829">
    <property type="entry name" value="Sugar_transporter_CS"/>
</dbReference>
<feature type="transmembrane region" description="Helical" evidence="5">
    <location>
        <begin position="39"/>
        <end position="58"/>
    </location>
</feature>
<feature type="transmembrane region" description="Helical" evidence="5">
    <location>
        <begin position="430"/>
        <end position="449"/>
    </location>
</feature>
<dbReference type="PANTHER" id="PTHR24064">
    <property type="entry name" value="SOLUTE CARRIER FAMILY 22 MEMBER"/>
    <property type="match status" value="1"/>
</dbReference>
<dbReference type="AlphaFoldDB" id="A0A1V0N631"/>
<dbReference type="Pfam" id="PF00083">
    <property type="entry name" value="Sugar_tr"/>
    <property type="match status" value="1"/>
</dbReference>
<feature type="domain" description="Major facilitator superfamily (MFS) profile" evidence="6">
    <location>
        <begin position="27"/>
        <end position="453"/>
    </location>
</feature>
<comment type="subcellular location">
    <subcellularLocation>
        <location evidence="1">Membrane</location>
        <topology evidence="1">Multi-pass membrane protein</topology>
    </subcellularLocation>
</comment>
<evidence type="ECO:0000256" key="3">
    <source>
        <dbReference type="ARBA" id="ARBA00022989"/>
    </source>
</evidence>
<keyword evidence="8" id="KW-1185">Reference proteome</keyword>
<feature type="transmembrane region" description="Helical" evidence="5">
    <location>
        <begin position="154"/>
        <end position="176"/>
    </location>
</feature>
<dbReference type="InterPro" id="IPR036259">
    <property type="entry name" value="MFS_trans_sf"/>
</dbReference>
<protein>
    <submittedName>
        <fullName evidence="7">Inorganic phosphate:H+ symporter family transporter</fullName>
    </submittedName>
</protein>
<feature type="transmembrane region" description="Helical" evidence="5">
    <location>
        <begin position="362"/>
        <end position="387"/>
    </location>
</feature>
<dbReference type="InterPro" id="IPR005828">
    <property type="entry name" value="MFS_sugar_transport-like"/>
</dbReference>
<dbReference type="STRING" id="74969.FAD_1738"/>
<feature type="transmembrane region" description="Helical" evidence="5">
    <location>
        <begin position="337"/>
        <end position="356"/>
    </location>
</feature>
<accession>A0A1V0N631</accession>
<name>A0A1V0N631_9ARCH</name>
<gene>
    <name evidence="7" type="ORF">FAD_1738</name>
</gene>